<keyword evidence="1" id="KW-0540">Nuclease</keyword>
<keyword evidence="6" id="KW-1185">Reference proteome</keyword>
<organism evidence="5 6">
    <name type="scientific">Cutaneotrichosporon oleaginosum</name>
    <dbReference type="NCBI Taxonomy" id="879819"/>
    <lineage>
        <taxon>Eukaryota</taxon>
        <taxon>Fungi</taxon>
        <taxon>Dikarya</taxon>
        <taxon>Basidiomycota</taxon>
        <taxon>Agaricomycotina</taxon>
        <taxon>Tremellomycetes</taxon>
        <taxon>Trichosporonales</taxon>
        <taxon>Trichosporonaceae</taxon>
        <taxon>Cutaneotrichosporon</taxon>
    </lineage>
</organism>
<dbReference type="InterPro" id="IPR036866">
    <property type="entry name" value="RibonucZ/Hydroxyglut_hydro"/>
</dbReference>
<feature type="compositionally biased region" description="Low complexity" evidence="4">
    <location>
        <begin position="626"/>
        <end position="635"/>
    </location>
</feature>
<keyword evidence="3" id="KW-0269">Exonuclease</keyword>
<feature type="compositionally biased region" description="Low complexity" evidence="4">
    <location>
        <begin position="513"/>
        <end position="529"/>
    </location>
</feature>
<dbReference type="GO" id="GO:0035312">
    <property type="term" value="F:5'-3' DNA exonuclease activity"/>
    <property type="evidence" value="ECO:0007669"/>
    <property type="project" value="TreeGrafter"/>
</dbReference>
<evidence type="ECO:0000256" key="2">
    <source>
        <dbReference type="ARBA" id="ARBA00022801"/>
    </source>
</evidence>
<dbReference type="Gene3D" id="3.60.15.10">
    <property type="entry name" value="Ribonuclease Z/Hydroxyacylglutathione hydrolase-like"/>
    <property type="match status" value="1"/>
</dbReference>
<dbReference type="SUPFAM" id="SSF56281">
    <property type="entry name" value="Metallo-hydrolase/oxidoreductase"/>
    <property type="match status" value="1"/>
</dbReference>
<feature type="region of interest" description="Disordered" evidence="4">
    <location>
        <begin position="510"/>
        <end position="568"/>
    </location>
</feature>
<dbReference type="PANTHER" id="PTHR23240:SF8">
    <property type="entry name" value="PROTEIN ARTEMIS"/>
    <property type="match status" value="1"/>
</dbReference>
<evidence type="ECO:0000313" key="5">
    <source>
        <dbReference type="EMBL" id="KLT42814.1"/>
    </source>
</evidence>
<feature type="compositionally biased region" description="Polar residues" evidence="4">
    <location>
        <begin position="555"/>
        <end position="568"/>
    </location>
</feature>
<evidence type="ECO:0000256" key="3">
    <source>
        <dbReference type="ARBA" id="ARBA00022839"/>
    </source>
</evidence>
<dbReference type="GO" id="GO:0003684">
    <property type="term" value="F:damaged DNA binding"/>
    <property type="evidence" value="ECO:0007669"/>
    <property type="project" value="TreeGrafter"/>
</dbReference>
<name>A0A0J1B542_9TREE</name>
<dbReference type="STRING" id="879819.A0A0J1B542"/>
<protein>
    <recommendedName>
        <fullName evidence="7">Metallo-beta-lactamase domain-containing protein</fullName>
    </recommendedName>
</protein>
<accession>A0A0J1B542</accession>
<dbReference type="EMBL" id="KQ087201">
    <property type="protein sequence ID" value="KLT42814.1"/>
    <property type="molecule type" value="Genomic_DNA"/>
</dbReference>
<gene>
    <name evidence="5" type="ORF">CC85DRAFT_285161</name>
</gene>
<dbReference type="PANTHER" id="PTHR23240">
    <property type="entry name" value="DNA CROSS-LINK REPAIR PROTEIN PSO2/SNM1-RELATED"/>
    <property type="match status" value="1"/>
</dbReference>
<evidence type="ECO:0000256" key="1">
    <source>
        <dbReference type="ARBA" id="ARBA00022722"/>
    </source>
</evidence>
<evidence type="ECO:0000256" key="4">
    <source>
        <dbReference type="SAM" id="MobiDB-lite"/>
    </source>
</evidence>
<proteinExistence type="predicted"/>
<evidence type="ECO:0000313" key="6">
    <source>
        <dbReference type="Proteomes" id="UP000053611"/>
    </source>
</evidence>
<dbReference type="GO" id="GO:0000723">
    <property type="term" value="P:telomere maintenance"/>
    <property type="evidence" value="ECO:0007669"/>
    <property type="project" value="TreeGrafter"/>
</dbReference>
<dbReference type="GO" id="GO:0006303">
    <property type="term" value="P:double-strand break repair via nonhomologous end joining"/>
    <property type="evidence" value="ECO:0007669"/>
    <property type="project" value="TreeGrafter"/>
</dbReference>
<dbReference type="GO" id="GO:0036297">
    <property type="term" value="P:interstrand cross-link repair"/>
    <property type="evidence" value="ECO:0007669"/>
    <property type="project" value="TreeGrafter"/>
</dbReference>
<dbReference type="AlphaFoldDB" id="A0A0J1B542"/>
<dbReference type="OrthoDB" id="5561659at2759"/>
<dbReference type="Gene3D" id="3.40.50.12650">
    <property type="match status" value="1"/>
</dbReference>
<reference evidence="5 6" key="1">
    <citation type="submission" date="2015-03" db="EMBL/GenBank/DDBJ databases">
        <title>Genomics and transcriptomics of the oil-accumulating basidiomycete yeast T. oleaginosus allow insights into substrate utilization and the diverse evolutionary trajectories of mating systems in fungi.</title>
        <authorList>
            <consortium name="DOE Joint Genome Institute"/>
            <person name="Kourist R."/>
            <person name="Kracht O."/>
            <person name="Bracharz F."/>
            <person name="Lipzen A."/>
            <person name="Nolan M."/>
            <person name="Ohm R."/>
            <person name="Grigoriev I."/>
            <person name="Sun S."/>
            <person name="Heitman J."/>
            <person name="Bruck T."/>
            <person name="Nowrousian M."/>
        </authorList>
    </citation>
    <scope>NUCLEOTIDE SEQUENCE [LARGE SCALE GENOMIC DNA]</scope>
    <source>
        <strain evidence="5 6">IBC0246</strain>
    </source>
</reference>
<feature type="region of interest" description="Disordered" evidence="4">
    <location>
        <begin position="604"/>
        <end position="651"/>
    </location>
</feature>
<dbReference type="Proteomes" id="UP000053611">
    <property type="component" value="Unassembled WGS sequence"/>
</dbReference>
<sequence>MAGLFHGHLLEFPRIRVDCFTPPPPAHRPRWTLPDPFDPKLPCIPAPNAQYYLLTHVHSDHLVGLTNDFTGNIICSPDTKRMLLRLEAEKDREHLRNGVREVKRRKYEGLAARSQIIETLDYGQSKVVHIPEPVTITLLDANHCPGSAMFLVQNSTKAILHTGDVRADLTFRQALRRCPQLQAFFPSAPKHPASDDFPATRQLDRIYLDTSAFMGTGDMPQKEPVIDALVTQMSLYPEDTVFFINAWCFGWEEVVMEVARHFNQPVHADRYKRSIYGAVQSNPFLLNCTTDDPRATRFHVCDRFGRCEMARNRDVVQVVLVEAKSTAWELQNQQRLNELNNAALGEGKWPMQIEVPIARHSPLPELQELVKMFKPAAVSPNTLVPQHNGLDYLLFADLLRVAVSNETYDKMLAERDLYFATSTRFGRAWLARTQGFQAELLALVLADSQNTMASWSNLDDGLAMPQRDNRGAWVLDQAMRIAGSSVQTPSPSNMRSQGTPANAARGFHHVQKPVRTSPSSSPTLPTGSPRVKKEATALPPPGTSANGDAAPSTPSPSRNARPATSSARVSLCSSNGVIRPEASLGAASSRMSAGETRVCEAASAAEKVGASTPPAGRHFKTESSRTSKSQPSRSTARPASRGLKRERRESSYRVNIAHLGDLASARRCGT</sequence>
<evidence type="ECO:0008006" key="7">
    <source>
        <dbReference type="Google" id="ProtNLM"/>
    </source>
</evidence>
<keyword evidence="2" id="KW-0378">Hydrolase</keyword>